<feature type="region of interest" description="Disordered" evidence="1">
    <location>
        <begin position="248"/>
        <end position="268"/>
    </location>
</feature>
<dbReference type="InterPro" id="IPR029058">
    <property type="entry name" value="AB_hydrolase_fold"/>
</dbReference>
<protein>
    <submittedName>
        <fullName evidence="3">Alpha/beta hydrolase family protein</fullName>
    </submittedName>
</protein>
<feature type="domain" description="DUF1023" evidence="2">
    <location>
        <begin position="307"/>
        <end position="475"/>
    </location>
</feature>
<organism evidence="3 4">
    <name type="scientific">Kitasatospora herbaricolor</name>
    <dbReference type="NCBI Taxonomy" id="68217"/>
    <lineage>
        <taxon>Bacteria</taxon>
        <taxon>Bacillati</taxon>
        <taxon>Actinomycetota</taxon>
        <taxon>Actinomycetes</taxon>
        <taxon>Kitasatosporales</taxon>
        <taxon>Streptomycetaceae</taxon>
        <taxon>Kitasatospora</taxon>
    </lineage>
</organism>
<sequence>MEIDTVLKADFTGLAAARAGYDALVTAFNAHVEAWKRTVVDRLHNSGWTGSAATRAFADLDLFASKLLAADDELKLVSGVLADAQQSIALVQAELIQALGDAKAAGITVRPDGAMSWENKDDTFEVKAKSLSLRVEDALRDARHADEAITRRLRHFAENATTGTGLDATAALADKAGAGTRETPPDAKATPAQVKAWWDGLTPAEQQHLIHNRPDQIGNRDGVPCLARDQANRIILRQRRAELQGELDRIGKPGPPMIGPGNTVMGNPGEDRIRTIKDQLKGIDDIQEKLDHSKAPLYQPTFLLGFDTKGNGHALVAVNNPDTADNVLTFVPGTKSKLGEIKGDMDKSYEMANSAYKAADGSKKTTATITWTGYDAPQEIVPGALFGKNALDARDDLHNFQTGLRATHEGVPSNNTIMGHSYGSAVVGMAMRDRGLPVDSAVFVGSPGVGVDNIKELQIDPSRVFVARGDKDTVAPWAEGIGGSGGIYGADPADPAFGATVVPTSPGTDHGHYWNENSASWKAFGRIATGGRP</sequence>
<reference evidence="3 4" key="1">
    <citation type="submission" date="2022-10" db="EMBL/GenBank/DDBJ databases">
        <title>The complete genomes of actinobacterial strains from the NBC collection.</title>
        <authorList>
            <person name="Joergensen T.S."/>
            <person name="Alvarez Arevalo M."/>
            <person name="Sterndorff E.B."/>
            <person name="Faurdal D."/>
            <person name="Vuksanovic O."/>
            <person name="Mourched A.-S."/>
            <person name="Charusanti P."/>
            <person name="Shaw S."/>
            <person name="Blin K."/>
            <person name="Weber T."/>
        </authorList>
    </citation>
    <scope>NUCLEOTIDE SEQUENCE [LARGE SCALE GENOMIC DNA]</scope>
    <source>
        <strain evidence="3 4">NBC_01247</strain>
    </source>
</reference>
<evidence type="ECO:0000259" key="2">
    <source>
        <dbReference type="Pfam" id="PF06259"/>
    </source>
</evidence>
<evidence type="ECO:0000256" key="1">
    <source>
        <dbReference type="SAM" id="MobiDB-lite"/>
    </source>
</evidence>
<keyword evidence="3" id="KW-0378">Hydrolase</keyword>
<keyword evidence="4" id="KW-1185">Reference proteome</keyword>
<dbReference type="GO" id="GO:0016787">
    <property type="term" value="F:hydrolase activity"/>
    <property type="evidence" value="ECO:0007669"/>
    <property type="project" value="UniProtKB-KW"/>
</dbReference>
<evidence type="ECO:0000313" key="4">
    <source>
        <dbReference type="Proteomes" id="UP001432014"/>
    </source>
</evidence>
<dbReference type="Pfam" id="PF06259">
    <property type="entry name" value="Abhydrolase_8"/>
    <property type="match status" value="1"/>
</dbReference>
<dbReference type="EMBL" id="CP108482">
    <property type="protein sequence ID" value="WUS59404.1"/>
    <property type="molecule type" value="Genomic_DNA"/>
</dbReference>
<dbReference type="InterPro" id="IPR010427">
    <property type="entry name" value="DUF1023"/>
</dbReference>
<dbReference type="RefSeq" id="WP_329494494.1">
    <property type="nucleotide sequence ID" value="NZ_CP108460.1"/>
</dbReference>
<gene>
    <name evidence="3" type="ORF">OG469_30210</name>
</gene>
<dbReference type="SUPFAM" id="SSF53474">
    <property type="entry name" value="alpha/beta-Hydrolases"/>
    <property type="match status" value="1"/>
</dbReference>
<accession>A0ABZ1WFC5</accession>
<dbReference type="Gene3D" id="3.40.50.1820">
    <property type="entry name" value="alpha/beta hydrolase"/>
    <property type="match status" value="1"/>
</dbReference>
<proteinExistence type="predicted"/>
<dbReference type="Proteomes" id="UP001432014">
    <property type="component" value="Chromosome"/>
</dbReference>
<evidence type="ECO:0000313" key="3">
    <source>
        <dbReference type="EMBL" id="WUS59404.1"/>
    </source>
</evidence>
<name>A0ABZ1WFC5_9ACTN</name>